<dbReference type="InterPro" id="IPR020056">
    <property type="entry name" value="Rbsml_bL25/Gln-tRNA_synth_N"/>
</dbReference>
<dbReference type="InterPro" id="IPR045864">
    <property type="entry name" value="aa-tRNA-synth_II/BPL/LPL"/>
</dbReference>
<evidence type="ECO:0000256" key="17">
    <source>
        <dbReference type="ARBA" id="ARBA00067786"/>
    </source>
</evidence>
<evidence type="ECO:0000256" key="15">
    <source>
        <dbReference type="ARBA" id="ARBA00050792"/>
    </source>
</evidence>
<dbReference type="OMA" id="NVTFINW"/>
<dbReference type="PRINTS" id="PR00987">
    <property type="entry name" value="TRNASYNTHGLU"/>
</dbReference>
<dbReference type="InterPro" id="IPR000924">
    <property type="entry name" value="Glu/Gln-tRNA-synth"/>
</dbReference>
<dbReference type="SUPFAM" id="SSF52954">
    <property type="entry name" value="Class II aaRS ABD-related"/>
    <property type="match status" value="1"/>
</dbReference>
<dbReference type="SMART" id="SM00946">
    <property type="entry name" value="ProRS-C_1"/>
    <property type="match status" value="1"/>
</dbReference>
<dbReference type="NCBIfam" id="TIGR00408">
    <property type="entry name" value="proS_fam_I"/>
    <property type="match status" value="1"/>
</dbReference>
<dbReference type="GO" id="GO:0006424">
    <property type="term" value="P:glutamyl-tRNA aminoacylation"/>
    <property type="evidence" value="ECO:0007669"/>
    <property type="project" value="InterPro"/>
</dbReference>
<dbReference type="Gene3D" id="3.30.110.30">
    <property type="entry name" value="C-terminal domain of ProRS"/>
    <property type="match status" value="1"/>
</dbReference>
<name>A0A8W8HX82_MAGGI</name>
<dbReference type="SUPFAM" id="SSF64586">
    <property type="entry name" value="C-terminal domain of ProRS"/>
    <property type="match status" value="1"/>
</dbReference>
<dbReference type="GO" id="GO:0005737">
    <property type="term" value="C:cytoplasm"/>
    <property type="evidence" value="ECO:0007669"/>
    <property type="project" value="InterPro"/>
</dbReference>
<feature type="region of interest" description="Disordered" evidence="19">
    <location>
        <begin position="1150"/>
        <end position="1186"/>
    </location>
</feature>
<feature type="domain" description="WHEP-TRS" evidence="21">
    <location>
        <begin position="821"/>
        <end position="877"/>
    </location>
</feature>
<comment type="similarity">
    <text evidence="1">In the C-terminal section; belongs to the class-II aminoacyl-tRNA synthetase family.</text>
</comment>
<evidence type="ECO:0000256" key="2">
    <source>
        <dbReference type="ARBA" id="ARBA00012831"/>
    </source>
</evidence>
<feature type="compositionally biased region" description="Basic and acidic residues" evidence="19">
    <location>
        <begin position="719"/>
        <end position="742"/>
    </location>
</feature>
<dbReference type="InterPro" id="IPR020058">
    <property type="entry name" value="Glu/Gln-tRNA-synth_Ib_cat-dom"/>
</dbReference>
<keyword evidence="8" id="KW-0862">Zinc</keyword>
<feature type="domain" description="WHEP-TRS" evidence="21">
    <location>
        <begin position="1103"/>
        <end position="1159"/>
    </location>
</feature>
<organism evidence="22 23">
    <name type="scientific">Magallana gigas</name>
    <name type="common">Pacific oyster</name>
    <name type="synonym">Crassostrea gigas</name>
    <dbReference type="NCBI Taxonomy" id="29159"/>
    <lineage>
        <taxon>Eukaryota</taxon>
        <taxon>Metazoa</taxon>
        <taxon>Spiralia</taxon>
        <taxon>Lophotrochozoa</taxon>
        <taxon>Mollusca</taxon>
        <taxon>Bivalvia</taxon>
        <taxon>Autobranchia</taxon>
        <taxon>Pteriomorphia</taxon>
        <taxon>Ostreida</taxon>
        <taxon>Ostreoidea</taxon>
        <taxon>Ostreidae</taxon>
        <taxon>Magallana</taxon>
    </lineage>
</organism>
<keyword evidence="13" id="KW-0511">Multifunctional enzyme</keyword>
<dbReference type="SUPFAM" id="SSF52374">
    <property type="entry name" value="Nucleotidylyl transferase"/>
    <property type="match status" value="1"/>
</dbReference>
<dbReference type="EC" id="6.1.1.17" evidence="3"/>
<evidence type="ECO:0000256" key="9">
    <source>
        <dbReference type="ARBA" id="ARBA00022840"/>
    </source>
</evidence>
<evidence type="ECO:0000256" key="10">
    <source>
        <dbReference type="ARBA" id="ARBA00022884"/>
    </source>
</evidence>
<evidence type="ECO:0000259" key="20">
    <source>
        <dbReference type="PROSITE" id="PS50862"/>
    </source>
</evidence>
<keyword evidence="11" id="KW-0648">Protein biosynthesis</keyword>
<dbReference type="PROSITE" id="PS50862">
    <property type="entry name" value="AA_TRNA_LIGASE_II"/>
    <property type="match status" value="1"/>
</dbReference>
<proteinExistence type="inferred from homology"/>
<dbReference type="InterPro" id="IPR004499">
    <property type="entry name" value="Pro-tRNA-ligase_IIa_arc-type"/>
</dbReference>
<dbReference type="InterPro" id="IPR002314">
    <property type="entry name" value="aa-tRNA-synt_IIb"/>
</dbReference>
<dbReference type="Pfam" id="PF09180">
    <property type="entry name" value="ProRS-C_1"/>
    <property type="match status" value="1"/>
</dbReference>
<dbReference type="PROSITE" id="PS00178">
    <property type="entry name" value="AA_TRNA_LIGASE_I"/>
    <property type="match status" value="1"/>
</dbReference>
<dbReference type="InterPro" id="IPR006195">
    <property type="entry name" value="aa-tRNA-synth_II"/>
</dbReference>
<dbReference type="PROSITE" id="PS51185">
    <property type="entry name" value="WHEP_TRS_2"/>
    <property type="match status" value="6"/>
</dbReference>
<feature type="domain" description="WHEP-TRS" evidence="21">
    <location>
        <begin position="1029"/>
        <end position="1085"/>
    </location>
</feature>
<dbReference type="InterPro" id="IPR036282">
    <property type="entry name" value="Glutathione-S-Trfase_C_sf"/>
</dbReference>
<feature type="domain" description="WHEP-TRS" evidence="21">
    <location>
        <begin position="958"/>
        <end position="1014"/>
    </location>
</feature>
<dbReference type="InterPro" id="IPR049437">
    <property type="entry name" value="tRNA-synt_1c_C2"/>
</dbReference>
<dbReference type="SMART" id="SM00991">
    <property type="entry name" value="WHEP-TRS"/>
    <property type="match status" value="6"/>
</dbReference>
<dbReference type="CDD" id="cd10309">
    <property type="entry name" value="GST_C_GluProRS_N"/>
    <property type="match status" value="1"/>
</dbReference>
<dbReference type="Pfam" id="PF00587">
    <property type="entry name" value="tRNA-synt_2b"/>
    <property type="match status" value="1"/>
</dbReference>
<dbReference type="InterPro" id="IPR014729">
    <property type="entry name" value="Rossmann-like_a/b/a_fold"/>
</dbReference>
<dbReference type="Gene3D" id="1.20.1050.130">
    <property type="match status" value="1"/>
</dbReference>
<keyword evidence="6" id="KW-0479">Metal-binding</keyword>
<keyword evidence="4" id="KW-0597">Phosphoprotein</keyword>
<keyword evidence="12" id="KW-0030">Aminoacyl-tRNA synthetase</keyword>
<dbReference type="Gene3D" id="3.40.50.800">
    <property type="entry name" value="Anticodon-binding domain"/>
    <property type="match status" value="1"/>
</dbReference>
<dbReference type="InterPro" id="IPR016061">
    <property type="entry name" value="Pro-tRNA_ligase_II_C"/>
</dbReference>
<dbReference type="Pfam" id="PF20974">
    <property type="entry name" value="tRNA-synt_1c_C2"/>
    <property type="match status" value="1"/>
</dbReference>
<dbReference type="GO" id="GO:0003723">
    <property type="term" value="F:RNA binding"/>
    <property type="evidence" value="ECO:0007669"/>
    <property type="project" value="UniProtKB-KW"/>
</dbReference>
<dbReference type="Pfam" id="PF03950">
    <property type="entry name" value="tRNA-synt_1c_C"/>
    <property type="match status" value="1"/>
</dbReference>
<dbReference type="Pfam" id="PF03129">
    <property type="entry name" value="HGTP_anticodon"/>
    <property type="match status" value="1"/>
</dbReference>
<keyword evidence="5" id="KW-0436">Ligase</keyword>
<feature type="domain" description="WHEP-TRS" evidence="21">
    <location>
        <begin position="751"/>
        <end position="807"/>
    </location>
</feature>
<dbReference type="Pfam" id="PF00458">
    <property type="entry name" value="WHEP-TRS"/>
    <property type="match status" value="6"/>
</dbReference>
<dbReference type="InterPro" id="IPR020059">
    <property type="entry name" value="Glu/Gln-tRNA-synth_Ib_codon-bd"/>
</dbReference>
<dbReference type="InterPro" id="IPR001412">
    <property type="entry name" value="aa-tRNA-synth_I_CS"/>
</dbReference>
<dbReference type="InterPro" id="IPR017449">
    <property type="entry name" value="Pro-tRNA_synth_II"/>
</dbReference>
<dbReference type="CDD" id="cd00936">
    <property type="entry name" value="WEPRS_RNA"/>
    <property type="match status" value="6"/>
</dbReference>
<dbReference type="HAMAP" id="MF_01571">
    <property type="entry name" value="Pro_tRNA_synth_type3"/>
    <property type="match status" value="1"/>
</dbReference>
<protein>
    <recommendedName>
        <fullName evidence="17">Bifunctional glutamate/proline--tRNA ligase</fullName>
        <ecNumber evidence="2">6.1.1.15</ecNumber>
        <ecNumber evidence="3">6.1.1.17</ecNumber>
    </recommendedName>
    <alternativeName>
        <fullName evidence="18">Bifunctional aminoacyl-tRNA synthetase</fullName>
    </alternativeName>
</protein>
<dbReference type="FunFam" id="1.10.287.10:FF:000006">
    <property type="entry name" value="Bifunctional glutamate/proline--tRNA ligase"/>
    <property type="match status" value="5"/>
</dbReference>
<evidence type="ECO:0000256" key="13">
    <source>
        <dbReference type="ARBA" id="ARBA00023268"/>
    </source>
</evidence>
<comment type="catalytic activity">
    <reaction evidence="14">
        <text>tRNA(Glu) + L-glutamate + ATP = L-glutamyl-tRNA(Glu) + AMP + diphosphate</text>
        <dbReference type="Rhea" id="RHEA:23540"/>
        <dbReference type="Rhea" id="RHEA-COMP:9663"/>
        <dbReference type="Rhea" id="RHEA-COMP:9680"/>
        <dbReference type="ChEBI" id="CHEBI:29985"/>
        <dbReference type="ChEBI" id="CHEBI:30616"/>
        <dbReference type="ChEBI" id="CHEBI:33019"/>
        <dbReference type="ChEBI" id="CHEBI:78442"/>
        <dbReference type="ChEBI" id="CHEBI:78520"/>
        <dbReference type="ChEBI" id="CHEBI:456215"/>
        <dbReference type="EC" id="6.1.1.17"/>
    </reaction>
    <physiologicalReaction direction="left-to-right" evidence="14">
        <dbReference type="Rhea" id="RHEA:23541"/>
    </physiologicalReaction>
</comment>
<dbReference type="SUPFAM" id="SSF50715">
    <property type="entry name" value="Ribosomal protein L25-like"/>
    <property type="match status" value="1"/>
</dbReference>
<dbReference type="Pfam" id="PF00749">
    <property type="entry name" value="tRNA-synt_1c"/>
    <property type="match status" value="1"/>
</dbReference>
<feature type="compositionally biased region" description="Basic residues" evidence="19">
    <location>
        <begin position="1159"/>
        <end position="1168"/>
    </location>
</feature>
<dbReference type="CDD" id="cd00778">
    <property type="entry name" value="ProRS_core_arch_euk"/>
    <property type="match status" value="1"/>
</dbReference>
<reference evidence="22" key="1">
    <citation type="submission" date="2022-08" db="UniProtKB">
        <authorList>
            <consortium name="EnsemblMetazoa"/>
        </authorList>
    </citation>
    <scope>IDENTIFICATION</scope>
    <source>
        <strain evidence="22">05x7-T-G4-1.051#20</strain>
    </source>
</reference>
<dbReference type="GO" id="GO:0046872">
    <property type="term" value="F:metal ion binding"/>
    <property type="evidence" value="ECO:0007669"/>
    <property type="project" value="UniProtKB-KW"/>
</dbReference>
<dbReference type="InterPro" id="IPR011035">
    <property type="entry name" value="Ribosomal_bL25/Gln-tRNA_synth"/>
</dbReference>
<keyword evidence="23" id="KW-1185">Reference proteome</keyword>
<dbReference type="OrthoDB" id="1350766at2759"/>
<evidence type="ECO:0000256" key="3">
    <source>
        <dbReference type="ARBA" id="ARBA00012835"/>
    </source>
</evidence>
<dbReference type="GO" id="GO:0004827">
    <property type="term" value="F:proline-tRNA ligase activity"/>
    <property type="evidence" value="ECO:0007669"/>
    <property type="project" value="UniProtKB-EC"/>
</dbReference>
<keyword evidence="9" id="KW-0067">ATP-binding</keyword>
<feature type="region of interest" description="Disordered" evidence="19">
    <location>
        <begin position="796"/>
        <end position="822"/>
    </location>
</feature>
<evidence type="ECO:0000256" key="19">
    <source>
        <dbReference type="SAM" id="MobiDB-lite"/>
    </source>
</evidence>
<feature type="compositionally biased region" description="Basic and acidic residues" evidence="19">
    <location>
        <begin position="754"/>
        <end position="773"/>
    </location>
</feature>
<feature type="compositionally biased region" description="Basic and acidic residues" evidence="19">
    <location>
        <begin position="1105"/>
        <end position="1133"/>
    </location>
</feature>
<feature type="compositionally biased region" description="Basic and acidic residues" evidence="19">
    <location>
        <begin position="171"/>
        <end position="189"/>
    </location>
</feature>
<feature type="domain" description="Aminoacyl-transfer RNA synthetases class-II family profile" evidence="20">
    <location>
        <begin position="1232"/>
        <end position="1473"/>
    </location>
</feature>
<dbReference type="PANTHER" id="PTHR43382">
    <property type="entry name" value="PROLYL-TRNA SYNTHETASE"/>
    <property type="match status" value="1"/>
</dbReference>
<dbReference type="InterPro" id="IPR004526">
    <property type="entry name" value="Glu-tRNA-synth_arc/euk"/>
</dbReference>
<dbReference type="GO" id="GO:0006433">
    <property type="term" value="P:prolyl-tRNA aminoacylation"/>
    <property type="evidence" value="ECO:0007669"/>
    <property type="project" value="InterPro"/>
</dbReference>
<feature type="region of interest" description="Disordered" evidence="19">
    <location>
        <begin position="704"/>
        <end position="773"/>
    </location>
</feature>
<dbReference type="NCBIfam" id="TIGR00463">
    <property type="entry name" value="gltX_arch"/>
    <property type="match status" value="1"/>
</dbReference>
<dbReference type="PROSITE" id="PS00762">
    <property type="entry name" value="WHEP_TRS_1"/>
    <property type="match status" value="5"/>
</dbReference>
<evidence type="ECO:0000256" key="1">
    <source>
        <dbReference type="ARBA" id="ARBA00009968"/>
    </source>
</evidence>
<dbReference type="SMR" id="A0A8W8HX82"/>
<comment type="similarity">
    <text evidence="16">In the N-terminal section; belongs to the class-I aminoacyl-tRNA synthetase family. Glutamate--tRNA ligase type 2 subfamily.</text>
</comment>
<feature type="region of interest" description="Disordered" evidence="19">
    <location>
        <begin position="868"/>
        <end position="889"/>
    </location>
</feature>
<dbReference type="Gene3D" id="3.40.50.620">
    <property type="entry name" value="HUPs"/>
    <property type="match status" value="1"/>
</dbReference>
<keyword evidence="7" id="KW-0547">Nucleotide-binding</keyword>
<evidence type="ECO:0000256" key="8">
    <source>
        <dbReference type="ARBA" id="ARBA00022833"/>
    </source>
</evidence>
<evidence type="ECO:0000256" key="7">
    <source>
        <dbReference type="ARBA" id="ARBA00022741"/>
    </source>
</evidence>
<dbReference type="EC" id="6.1.1.15" evidence="2"/>
<dbReference type="SUPFAM" id="SSF47616">
    <property type="entry name" value="GST C-terminal domain-like"/>
    <property type="match status" value="1"/>
</dbReference>
<feature type="region of interest" description="Disordered" evidence="19">
    <location>
        <begin position="169"/>
        <end position="189"/>
    </location>
</feature>
<dbReference type="FunFam" id="3.30.110.30:FF:000001">
    <property type="entry name" value="Bifunctional glutamate/proline--tRNA ligase"/>
    <property type="match status" value="1"/>
</dbReference>
<dbReference type="InterPro" id="IPR033721">
    <property type="entry name" value="ProRS_core_arch_euk"/>
</dbReference>
<dbReference type="Gene3D" id="3.30.930.10">
    <property type="entry name" value="Bira Bifunctional Protein, Domain 2"/>
    <property type="match status" value="1"/>
</dbReference>
<dbReference type="CDD" id="cd00862">
    <property type="entry name" value="ProRS_anticodon_zinc"/>
    <property type="match status" value="1"/>
</dbReference>
<dbReference type="InterPro" id="IPR000738">
    <property type="entry name" value="WHEP-TRS_dom"/>
</dbReference>
<dbReference type="HAMAP" id="MF_02076">
    <property type="entry name" value="Glu_tRNA_synth_type2"/>
    <property type="match status" value="1"/>
</dbReference>
<dbReference type="GO" id="GO:0004818">
    <property type="term" value="F:glutamate-tRNA ligase activity"/>
    <property type="evidence" value="ECO:0007669"/>
    <property type="project" value="UniProtKB-EC"/>
</dbReference>
<evidence type="ECO:0000313" key="23">
    <source>
        <dbReference type="Proteomes" id="UP000005408"/>
    </source>
</evidence>
<feature type="compositionally biased region" description="Low complexity" evidence="19">
    <location>
        <begin position="939"/>
        <end position="953"/>
    </location>
</feature>
<dbReference type="GO" id="GO:0005524">
    <property type="term" value="F:ATP binding"/>
    <property type="evidence" value="ECO:0007669"/>
    <property type="project" value="UniProtKB-KW"/>
</dbReference>
<feature type="domain" description="WHEP-TRS" evidence="21">
    <location>
        <begin position="887"/>
        <end position="943"/>
    </location>
</feature>
<feature type="region of interest" description="Disordered" evidence="19">
    <location>
        <begin position="1004"/>
        <end position="1037"/>
    </location>
</feature>
<evidence type="ECO:0000256" key="6">
    <source>
        <dbReference type="ARBA" id="ARBA00022723"/>
    </source>
</evidence>
<evidence type="ECO:0000259" key="21">
    <source>
        <dbReference type="PROSITE" id="PS51185"/>
    </source>
</evidence>
<dbReference type="Proteomes" id="UP000005408">
    <property type="component" value="Unassembled WGS sequence"/>
</dbReference>
<dbReference type="GO" id="GO:0017101">
    <property type="term" value="C:aminoacyl-tRNA synthetase multienzyme complex"/>
    <property type="evidence" value="ECO:0007669"/>
    <property type="project" value="TreeGrafter"/>
</dbReference>
<evidence type="ECO:0000313" key="22">
    <source>
        <dbReference type="EnsemblMetazoa" id="G11472.2:cds"/>
    </source>
</evidence>
<dbReference type="Gene3D" id="2.40.240.10">
    <property type="entry name" value="Ribosomal Protein L25, Chain P"/>
    <property type="match status" value="1"/>
</dbReference>
<feature type="region of interest" description="Disordered" evidence="19">
    <location>
        <begin position="1073"/>
        <end position="1133"/>
    </location>
</feature>
<dbReference type="SUPFAM" id="SSF55681">
    <property type="entry name" value="Class II aaRS and biotin synthetases"/>
    <property type="match status" value="1"/>
</dbReference>
<accession>A0A8W8HX82</accession>
<dbReference type="InterPro" id="IPR036621">
    <property type="entry name" value="Anticodon-bd_dom_sf"/>
</dbReference>
<evidence type="ECO:0000256" key="12">
    <source>
        <dbReference type="ARBA" id="ARBA00023146"/>
    </source>
</evidence>
<evidence type="ECO:0000256" key="18">
    <source>
        <dbReference type="ARBA" id="ARBA00076053"/>
    </source>
</evidence>
<evidence type="ECO:0000256" key="4">
    <source>
        <dbReference type="ARBA" id="ARBA00022553"/>
    </source>
</evidence>
<dbReference type="SUPFAM" id="SSF47060">
    <property type="entry name" value="S15/NS1 RNA-binding domain"/>
    <property type="match status" value="6"/>
</dbReference>
<evidence type="ECO:0000256" key="5">
    <source>
        <dbReference type="ARBA" id="ARBA00022598"/>
    </source>
</evidence>
<dbReference type="PANTHER" id="PTHR43382:SF2">
    <property type="entry name" value="BIFUNCTIONAL GLUTAMATE_PROLINE--TRNA LIGASE"/>
    <property type="match status" value="1"/>
</dbReference>
<evidence type="ECO:0000256" key="14">
    <source>
        <dbReference type="ARBA" id="ARBA00047366"/>
    </source>
</evidence>
<keyword evidence="10" id="KW-0694">RNA-binding</keyword>
<feature type="compositionally biased region" description="Low complexity" evidence="19">
    <location>
        <begin position="1010"/>
        <end position="1024"/>
    </location>
</feature>
<dbReference type="FunFam" id="3.40.50.620:FF:000070">
    <property type="entry name" value="Bifunctional glutamate/proline--tRNA ligase"/>
    <property type="match status" value="1"/>
</dbReference>
<dbReference type="InterPro" id="IPR004154">
    <property type="entry name" value="Anticodon-bd"/>
</dbReference>
<dbReference type="FunFam" id="3.30.930.10:FF:000007">
    <property type="entry name" value="Bifunctional glutamate/proline--tRNA ligase"/>
    <property type="match status" value="1"/>
</dbReference>
<dbReference type="EnsemblMetazoa" id="G11472.2">
    <property type="protein sequence ID" value="G11472.2:cds"/>
    <property type="gene ID" value="G11472"/>
</dbReference>
<sequence>MALNVSFQKDKIPAASLLTAEYLSQKNLLKWSLGQSTTLTVDGTTLNSNYTICRFLANKFKDLGLYGNSILEASEVDHWLTFASGSLSCASKFSTALTYLDKSLEPVTYIVGQALTLADFAIWEVLQSNSKFQSLLASGDAGVNVTRYYKFLSNQSAFKVAQKNLPQVKGSAEKKSDKKSEPSAKKDEGKFVDLPGAEIGKVVTRFPPEASGYLHIGHAKAALLNYHYREIFKGTLIMRFDDTNPAKENAEFEQVILEDVAMLGIKYDKFSYTSDHFDRIQELCEKMMKIGKAYVDNTDPETMKKERDERKDSVNRNNSVEKNLAMWEEMKKGSPAGQKCAVRAKIDMTSDNGCMRDPTLYRCKLEPHIRTGTKYKVYPTYDFACPIVDSVENVTHALRTTEYHDRDEQYYWVLDALGLRRPYIYEFSRLNLQNTVLSKRRLTWFVNEGIVDGWDDPRFPTVRGVLRRGMTVEGLKQFIVSQGSSKSVVMMEWDKIWAVNKKVIDPVVPRFTALLKEEAIPVHVKGASTGVIQKPKHPKNESVGMKDVWYSPLVYVEGADAELLKEGELTTFINWGNLEITKINKKGNKIVSLEALTRLDNTDYKKTQKITWLAETDRAPFTPTVCVQYDHIITKPVIGKEEDFKQYANRDSKKEMVMFGDPCLSELKKGDIIQLQRRGYFICDQPYLPTSPFTGRSSPCVLLNIPDGHTKEMPTSGSKHKEEGSSKEKSQSKKGKAAEKSPPETPSSGIDLADLDKRIRSQGERVRDLKTKKAPKEQVDAEVKILLALKAEYKSGSGSDWKPDTKPVHPVSCPPASSSMNAHDLNDQIIKQGNLVRDLKGKKAPKAEIDEAVKVLLVLKAEYKSVTGSEWKPGVTPPAAAPSGGADVSNINDKIVAQGNKVRDLKAAKAPKGDIDAAVKDLLALKAEYKAATGKDWKPQAATSAPPATAAKSGGSGNEADLNNQIVAQGNKVRDLKAQKAAKGDIDVEVKALLALKTEYKAATGKDWKPQAATSAPPATAAKSGGSGNEADLNNQIVAQGNKVRDLKAQKAAKDKVTAEVQLLLKLKADYKAATGKDWTPPPAGSTPQKVEPPKAMPVSGTEAENLKKKIDEQGEKVRQLKTAKAPESEVKKEVDTLLSLKTQYKDLTGEDLAGGGRKDKKDKKKEKKPAEKKEEVKTEDASKDGKKVTRLGLEARKEENLSEWYSQIITKAELIEYYDVSGCYILRPWSYAIWESIKEFFDREIKKIGVENTYFPMFVSHQALEREKTHIADFAPEVAWVTRSGKSELAEPIAIRPTSETVMYPSYAKWIKSHRDLPLKLNQWCNVVRWEFKHPQPFLRTREFLWQEGHTAFSTAQEAQEEVYVILELYARVYEELLAIPVVRGRKTEKEKFAGGDFTTTVEAYISASGRAIQGATSHHLGQNFSKMFEICIQDQETLEKQYVYQNSWGLTTRTIGVMCMIHGDNKGLVLPPNVASVQVIIVPCGITANLSKKDEQELMDKCEALKKELLAVDIRARTDLRDNYSPGWKFNHWELKGVPIRVELGPRDIKQNQLVAVRRDTAEKMTLKNQNIGQQLKDLLKNIQDSLFNKAKSDLDSYMIVSHEWGHFCDSLDNKKIIQAPFCGDEDCEDKIKKDSARDAVVEEGAPSMGAKSLCIPFKQPETLKPGTKCINPACKRDAKFFTLFGRSY</sequence>
<feature type="compositionally biased region" description="Basic and acidic residues" evidence="19">
    <location>
        <begin position="1169"/>
        <end position="1186"/>
    </location>
</feature>
<dbReference type="FunFam" id="3.40.50.800:FF:000005">
    <property type="entry name" value="bifunctional glutamate/proline--tRNA ligase"/>
    <property type="match status" value="1"/>
</dbReference>
<feature type="region of interest" description="Disordered" evidence="19">
    <location>
        <begin position="933"/>
        <end position="966"/>
    </location>
</feature>
<comment type="catalytic activity">
    <reaction evidence="15">
        <text>tRNA(Pro) + L-proline + ATP = L-prolyl-tRNA(Pro) + AMP + diphosphate</text>
        <dbReference type="Rhea" id="RHEA:14305"/>
        <dbReference type="Rhea" id="RHEA-COMP:9700"/>
        <dbReference type="Rhea" id="RHEA-COMP:9702"/>
        <dbReference type="ChEBI" id="CHEBI:30616"/>
        <dbReference type="ChEBI" id="CHEBI:33019"/>
        <dbReference type="ChEBI" id="CHEBI:60039"/>
        <dbReference type="ChEBI" id="CHEBI:78442"/>
        <dbReference type="ChEBI" id="CHEBI:78532"/>
        <dbReference type="ChEBI" id="CHEBI:456215"/>
        <dbReference type="EC" id="6.1.1.15"/>
    </reaction>
    <physiologicalReaction direction="left-to-right" evidence="15">
        <dbReference type="Rhea" id="RHEA:14306"/>
    </physiologicalReaction>
</comment>
<dbReference type="Gene3D" id="1.10.287.10">
    <property type="entry name" value="S15/NS1, RNA-binding"/>
    <property type="match status" value="6"/>
</dbReference>
<evidence type="ECO:0000256" key="16">
    <source>
        <dbReference type="ARBA" id="ARBA00061295"/>
    </source>
</evidence>
<dbReference type="InterPro" id="IPR009068">
    <property type="entry name" value="uS15_NS1_RNA-bd_sf"/>
</dbReference>
<evidence type="ECO:0000256" key="11">
    <source>
        <dbReference type="ARBA" id="ARBA00022917"/>
    </source>
</evidence>
<dbReference type="CDD" id="cd00807">
    <property type="entry name" value="GlnRS_core"/>
    <property type="match status" value="1"/>
</dbReference>